<evidence type="ECO:0000313" key="3">
    <source>
        <dbReference type="Proteomes" id="UP000085678"/>
    </source>
</evidence>
<dbReference type="AlphaFoldDB" id="A0A1S3K0U2"/>
<proteinExistence type="predicted"/>
<dbReference type="Pfam" id="PF00266">
    <property type="entry name" value="Aminotran_5"/>
    <property type="match status" value="1"/>
</dbReference>
<evidence type="ECO:0000259" key="2">
    <source>
        <dbReference type="Pfam" id="PF00266"/>
    </source>
</evidence>
<dbReference type="GeneID" id="106177793"/>
<dbReference type="OMA" id="TGNCHKW"/>
<dbReference type="InterPro" id="IPR000192">
    <property type="entry name" value="Aminotrans_V_dom"/>
</dbReference>
<dbReference type="Proteomes" id="UP000085678">
    <property type="component" value="Unplaced"/>
</dbReference>
<dbReference type="PANTHER" id="PTHR43092:SF4">
    <property type="entry name" value="AMINOTRANSFERASE CLASS V DOMAIN-CONTAINING PROTEIN"/>
    <property type="match status" value="1"/>
</dbReference>
<dbReference type="Gene3D" id="3.90.1150.10">
    <property type="entry name" value="Aspartate Aminotransferase, domain 1"/>
    <property type="match status" value="1"/>
</dbReference>
<gene>
    <name evidence="4" type="primary">LOC106177793</name>
</gene>
<evidence type="ECO:0000313" key="4">
    <source>
        <dbReference type="RefSeq" id="XP_013416147.1"/>
    </source>
</evidence>
<sequence>MNMGTATEVKDIPFGIDMRRQCFCIDENLVHTNNGSYGATPRKVLQHMRRLQEDREMLQDVFMVKNQREYWDENLRAVCDFIGAKFENTVLIPNTTTGINAVFKSLPLQPGDKILITNQTYNATKNICLEASSKVEGSGVCHIDITFPIQSTEEVVSLYRDYLDQHNNVKVAVIDLISSASALRMPLNQLIQVCKERDVIVVVDAAHSVGQVPLNVEQLGELGADFFTASLHKWLYTPKGCGVLWIHPKHHGIVRPAIVSHGYKQGLHNNFFFQGTHECIPLFCIGKAIEFYKDIGGLSTIAKYNSALVAEGAAHLVKVWGTKHLEIPKEMEAPYMRLIKLPPLNNYPPSEILQLVADIYFKYNVIGCVVQPDNGDLWVRISGQIWNTMEDYKKLGEALLKLQAEEKQAGEPQ</sequence>
<dbReference type="InterPro" id="IPR015424">
    <property type="entry name" value="PyrdxlP-dep_Trfase"/>
</dbReference>
<dbReference type="InterPro" id="IPR015422">
    <property type="entry name" value="PyrdxlP-dep_Trfase_small"/>
</dbReference>
<accession>A0A1S3K0U2</accession>
<keyword evidence="4" id="KW-0456">Lyase</keyword>
<name>A0A1S3K0U2_LINAN</name>
<dbReference type="Gene3D" id="3.40.640.10">
    <property type="entry name" value="Type I PLP-dependent aspartate aminotransferase-like (Major domain)"/>
    <property type="match status" value="1"/>
</dbReference>
<dbReference type="KEGG" id="lak:106177793"/>
<keyword evidence="1" id="KW-0663">Pyridoxal phosphate</keyword>
<feature type="domain" description="Aminotransferase class V" evidence="2">
    <location>
        <begin position="76"/>
        <end position="326"/>
    </location>
</feature>
<dbReference type="SUPFAM" id="SSF53383">
    <property type="entry name" value="PLP-dependent transferases"/>
    <property type="match status" value="1"/>
</dbReference>
<keyword evidence="3" id="KW-1185">Reference proteome</keyword>
<dbReference type="InParanoid" id="A0A1S3K0U2"/>
<dbReference type="InterPro" id="IPR015421">
    <property type="entry name" value="PyrdxlP-dep_Trfase_major"/>
</dbReference>
<reference evidence="4" key="1">
    <citation type="submission" date="2025-08" db="UniProtKB">
        <authorList>
            <consortium name="RefSeq"/>
        </authorList>
    </citation>
    <scope>IDENTIFICATION</scope>
    <source>
        <tissue evidence="4">Gonads</tissue>
    </source>
</reference>
<dbReference type="GO" id="GO:0016829">
    <property type="term" value="F:lyase activity"/>
    <property type="evidence" value="ECO:0007669"/>
    <property type="project" value="UniProtKB-KW"/>
</dbReference>
<protein>
    <submittedName>
        <fullName evidence="4">Hercynylcysteine sulfoxide lyase</fullName>
    </submittedName>
</protein>
<dbReference type="PANTHER" id="PTHR43092">
    <property type="entry name" value="L-CYSTEINE DESULFHYDRASE"/>
    <property type="match status" value="1"/>
</dbReference>
<evidence type="ECO:0000256" key="1">
    <source>
        <dbReference type="ARBA" id="ARBA00022898"/>
    </source>
</evidence>
<dbReference type="RefSeq" id="XP_013416147.1">
    <property type="nucleotide sequence ID" value="XM_013560693.1"/>
</dbReference>
<dbReference type="STRING" id="7574.A0A1S3K0U2"/>
<organism evidence="3 4">
    <name type="scientific">Lingula anatina</name>
    <name type="common">Brachiopod</name>
    <name type="synonym">Lingula unguis</name>
    <dbReference type="NCBI Taxonomy" id="7574"/>
    <lineage>
        <taxon>Eukaryota</taxon>
        <taxon>Metazoa</taxon>
        <taxon>Spiralia</taxon>
        <taxon>Lophotrochozoa</taxon>
        <taxon>Brachiopoda</taxon>
        <taxon>Linguliformea</taxon>
        <taxon>Lingulata</taxon>
        <taxon>Lingulida</taxon>
        <taxon>Linguloidea</taxon>
        <taxon>Lingulidae</taxon>
        <taxon>Lingula</taxon>
    </lineage>
</organism>
<dbReference type="OrthoDB" id="5978656at2759"/>